<sequence>MCWFSCLFTLWPSSVPSLLLVWLVGRQLGLRVGLQCVQTATCSRWGAPGNQGLLQDADVVIGGLFALHYQPPAIDNDFTQLPHYKPCTG</sequence>
<feature type="chain" id="PRO_5043732579" description="Secreted protein" evidence="1">
    <location>
        <begin position="30"/>
        <end position="89"/>
    </location>
</feature>
<organism evidence="2 3">
    <name type="scientific">Zoarces viviparus</name>
    <name type="common">Viviparous eelpout</name>
    <name type="synonym">Blennius viviparus</name>
    <dbReference type="NCBI Taxonomy" id="48416"/>
    <lineage>
        <taxon>Eukaryota</taxon>
        <taxon>Metazoa</taxon>
        <taxon>Chordata</taxon>
        <taxon>Craniata</taxon>
        <taxon>Vertebrata</taxon>
        <taxon>Euteleostomi</taxon>
        <taxon>Actinopterygii</taxon>
        <taxon>Neopterygii</taxon>
        <taxon>Teleostei</taxon>
        <taxon>Neoteleostei</taxon>
        <taxon>Acanthomorphata</taxon>
        <taxon>Eupercaria</taxon>
        <taxon>Perciformes</taxon>
        <taxon>Cottioidei</taxon>
        <taxon>Zoarcales</taxon>
        <taxon>Zoarcidae</taxon>
        <taxon>Zoarcinae</taxon>
        <taxon>Zoarces</taxon>
    </lineage>
</organism>
<evidence type="ECO:0008006" key="4">
    <source>
        <dbReference type="Google" id="ProtNLM"/>
    </source>
</evidence>
<reference evidence="2 3" key="1">
    <citation type="journal article" date="2024" name="Genome Biol. Evol.">
        <title>Chromosome-level genome assembly of the viviparous eelpout Zoarces viviparus.</title>
        <authorList>
            <person name="Fuhrmann N."/>
            <person name="Brasseur M.V."/>
            <person name="Bakowski C.E."/>
            <person name="Podsiadlowski L."/>
            <person name="Prost S."/>
            <person name="Krehenwinkel H."/>
            <person name="Mayer C."/>
        </authorList>
    </citation>
    <scope>NUCLEOTIDE SEQUENCE [LARGE SCALE GENOMIC DNA]</scope>
    <source>
        <strain evidence="2">NO-MEL_2022_Ind0_liver</strain>
    </source>
</reference>
<evidence type="ECO:0000256" key="1">
    <source>
        <dbReference type="SAM" id="SignalP"/>
    </source>
</evidence>
<evidence type="ECO:0000313" key="2">
    <source>
        <dbReference type="EMBL" id="KAK9520985.1"/>
    </source>
</evidence>
<keyword evidence="1" id="KW-0732">Signal</keyword>
<dbReference type="AlphaFoldDB" id="A0AAW1EEU9"/>
<keyword evidence="3" id="KW-1185">Reference proteome</keyword>
<comment type="caution">
    <text evidence="2">The sequence shown here is derived from an EMBL/GenBank/DDBJ whole genome shotgun (WGS) entry which is preliminary data.</text>
</comment>
<protein>
    <recommendedName>
        <fullName evidence="4">Secreted protein</fullName>
    </recommendedName>
</protein>
<dbReference type="EMBL" id="JBCEZU010000329">
    <property type="protein sequence ID" value="KAK9520985.1"/>
    <property type="molecule type" value="Genomic_DNA"/>
</dbReference>
<proteinExistence type="predicted"/>
<name>A0AAW1EEU9_ZOAVI</name>
<gene>
    <name evidence="2" type="ORF">VZT92_020836</name>
</gene>
<feature type="signal peptide" evidence="1">
    <location>
        <begin position="1"/>
        <end position="29"/>
    </location>
</feature>
<accession>A0AAW1EEU9</accession>
<dbReference type="Proteomes" id="UP001488805">
    <property type="component" value="Unassembled WGS sequence"/>
</dbReference>
<evidence type="ECO:0000313" key="3">
    <source>
        <dbReference type="Proteomes" id="UP001488805"/>
    </source>
</evidence>